<sequence length="1805" mass="207179">MFLRDFISINEEGSIEPVVNLDMMDDSDKNRKLCKSFVFNYNSDRPKESTVGLLDILRRSYHSPNSPNIHCVVQDYGKGKTHFALAIANFFSKPHDSEEVKGIFNSIKIATGEKNKAVCDTLESFKSRSNHLVLCLRGDKCDDLRKHFLSVVLKALNNAGVTSSIAHHLCLRPLQYLEQLNDGDRVKGDRYLRQINAQEGDIAAICELLRGNNHEVIPLVIQVADAITNGFAPNFIKNIEIEEILDDLVKNLCTGSNARFQGILILFDELNNYLDSWLTDKYAAGNTAPQNLTNACANHKAKIALMSFTQVNPNSKSSLGGYQIVSTRLAPADATYSPVSSLERVIDEVIIQHDNPAWKSFRNKWDNVLSRDSERIYKRARKYQDGNNLTAKEFHDHLGLGCFPLHPFASYLLCNLEFTQGRTAIEFVRNEIGEFLSNPTEIDHPNRPNQLYATSLVDAFAPNFRVSASKAILYETYTQTLDGVVAEANENEINVIKAIFLYNASGDLIFKQANENHEKILCDLTGLSELQLREALEKLINERQAVYRRNDGIYQFFTGTNPRELEQRVIAELEEKGNRQSPEVTFIEYCRENITRVFSEESTKANQFATENGLLASDWCFENQIFTLTELEKLLNSEPEIAKSRIKKVRDVGYHGIVAHVIDNNAQDLDALWDEIDNKLQKSPIHQRLVVAISKQSIGEGEQNLGRILQKIDILKTKFKSEQGTASYTKLLADWDKYLRDRIHEILNRPDNLRHHSTSSHKLTLQLRKYATYHVSTLLSEIYPFVPNIGGVDKLSIFPRIHPTGNKIAATVASQVLVGKGKIASASLPKEASYMTAIDSAFVKNWKILKKTSSSYILQEPTDQKVRDAWDKISQICNLNGEKFKEVSLSDIWQTLSDAPYGYNHLTFTVLLASWLSFHRDEVVLRGITDLKAKTAQPMQTRSLEEWAAANILEKADVFVDKWIVKFSAKLIRREKIAAPKVPDLPTTYDQIITYLNQAKDFLETNSNTPEANDVKEWQPKFNKIIKDFDNWYRPIQEAAGLSLETPLEQVVHLYPQSLRECPVVDINRTSSQNELQHQALQRLQQILEERVRCLQVEPESLTTVQNCVSSISNIESAIRSLGSVAALPDHYAKSLEQSKADITRRQNEIAIREQISQKLREVQNRYEGLSQNATQQELIEAQEAIAQFAETLPDLKNEAKYEKTVQQISDRQEELKQQLQNWGSRYLSSEITKLEATELLINISKQENRYTDSHDKQRLQDIFSSLNQFIQGIEGIENIQQANTEVIQQAAQSVRLINDSKTISLMIENYKQLQALQILTSPDLNVEDVQTQLTNLKASGYEALINKLTQSINRCDNQINKRDEYTQRSGLIQQIQALLPNSNEFDNIRTQIESASVTLEKRLQEFEVRVIDRSIIDEIKKLSLSSSNTIRQCEESLTRIQSLSQKLNDQETYQADIRKRVNDFNAQITRQSEELSRLQDRIEGIRDPNELDKFKIDYAKIEYIFKDSSHYGNYQQLQIKIDELDEALDVVRDLDKLKQKSNSIIECRNSQQKLAEESQNISDHFQPQIQAIAEYLSDRLDQYRHELGDLEQRLTTITGLKPCQSIEIELSRKSSHYLGSEIDEERYRLIQSQLSRLQELYKLADAAKRQTLEDYDRHLQALQQWLDEDSQIPEWMGDRYQTIRRDAEKNRQALLDKIRKDARDWVNQVDRDWLAIDTDSNTERQAEKAHRLIQCIKKEKSDYISGITEDLDNTIKEIEQKCNSIIESNLEIQIISRFRQLPQSRRNSLYTKLQDYLTDKTEVN</sequence>
<evidence type="ECO:0000256" key="1">
    <source>
        <dbReference type="SAM" id="Coils"/>
    </source>
</evidence>
<accession>A0ABX1M118</accession>
<comment type="caution">
    <text evidence="2">The sequence shown here is derived from an EMBL/GenBank/DDBJ whole genome shotgun (WGS) entry which is preliminary data.</text>
</comment>
<reference evidence="2 3" key="1">
    <citation type="submission" date="2020-03" db="EMBL/GenBank/DDBJ databases">
        <title>Draft Genome Sequence of 2-Methylisoborneol Producing Pseudanabaena yagii Strain GIHE-NHR1 Isolated from North Han River in South Korea.</title>
        <authorList>
            <person name="Jeong J."/>
        </authorList>
    </citation>
    <scope>NUCLEOTIDE SEQUENCE [LARGE SCALE GENOMIC DNA]</scope>
    <source>
        <strain evidence="2 3">GIHE-NHR1</strain>
    </source>
</reference>
<evidence type="ECO:0008006" key="4">
    <source>
        <dbReference type="Google" id="ProtNLM"/>
    </source>
</evidence>
<organism evidence="2 3">
    <name type="scientific">Pseudanabaena yagii GIHE-NHR1</name>
    <dbReference type="NCBI Taxonomy" id="2722753"/>
    <lineage>
        <taxon>Bacteria</taxon>
        <taxon>Bacillati</taxon>
        <taxon>Cyanobacteriota</taxon>
        <taxon>Cyanophyceae</taxon>
        <taxon>Pseudanabaenales</taxon>
        <taxon>Pseudanabaenaceae</taxon>
        <taxon>Pseudanabaena</taxon>
        <taxon>Pseudanabaena yagii</taxon>
    </lineage>
</organism>
<evidence type="ECO:0000313" key="3">
    <source>
        <dbReference type="Proteomes" id="UP000738376"/>
    </source>
</evidence>
<proteinExistence type="predicted"/>
<evidence type="ECO:0000313" key="2">
    <source>
        <dbReference type="EMBL" id="NMF61168.1"/>
    </source>
</evidence>
<feature type="coiled-coil region" evidence="1">
    <location>
        <begin position="1431"/>
        <end position="1482"/>
    </location>
</feature>
<dbReference type="Proteomes" id="UP000738376">
    <property type="component" value="Unassembled WGS sequence"/>
</dbReference>
<dbReference type="RefSeq" id="WP_169366114.1">
    <property type="nucleotide sequence ID" value="NZ_JAAVJL010000007.1"/>
</dbReference>
<dbReference type="EMBL" id="JAAVJL010000007">
    <property type="protein sequence ID" value="NMF61168.1"/>
    <property type="molecule type" value="Genomic_DNA"/>
</dbReference>
<gene>
    <name evidence="2" type="ORF">HC246_24880</name>
</gene>
<protein>
    <recommendedName>
        <fullName evidence="4">ATP-binding protein</fullName>
    </recommendedName>
</protein>
<keyword evidence="3" id="KW-1185">Reference proteome</keyword>
<feature type="coiled-coil region" evidence="1">
    <location>
        <begin position="1153"/>
        <end position="1226"/>
    </location>
</feature>
<keyword evidence="1" id="KW-0175">Coiled coil</keyword>
<name>A0ABX1M118_9CYAN</name>